<protein>
    <submittedName>
        <fullName evidence="5">Glycine zipper 2TM domain-containing protein</fullName>
    </submittedName>
</protein>
<evidence type="ECO:0000259" key="4">
    <source>
        <dbReference type="Pfam" id="PF05433"/>
    </source>
</evidence>
<gene>
    <name evidence="5" type="ORF">JM946_12295</name>
</gene>
<dbReference type="Pfam" id="PF05433">
    <property type="entry name" value="Rick_17kDa_Anti"/>
    <property type="match status" value="1"/>
</dbReference>
<sequence>MKVAQVSMAVMGLLLAGVASATPPHYARHERSASAGYDYAPVTRVEPIVRQVRVETPTRECYDDVRYVESRPHISDPAVGGRTLVGAIIGGVVGHQFGSGRGRDAATVAGATIGAAVGYDAAARRSASVHEEIVQRCETRYEKRYEERVDGYRVTYEYHGREYTTRLPYDPGERIRVRVAVAVAE</sequence>
<feature type="chain" id="PRO_5047132093" evidence="3">
    <location>
        <begin position="22"/>
        <end position="185"/>
    </location>
</feature>
<dbReference type="EMBL" id="JAEVLS010000002">
    <property type="protein sequence ID" value="MBM0105537.1"/>
    <property type="molecule type" value="Genomic_DNA"/>
</dbReference>
<feature type="domain" description="Glycine zipper 2TM" evidence="4">
    <location>
        <begin position="83"/>
        <end position="121"/>
    </location>
</feature>
<proteinExistence type="predicted"/>
<dbReference type="PANTHER" id="PTHR35603:SF2">
    <property type="entry name" value="OUTER MEMBRANE LIPOPROTEIN"/>
    <property type="match status" value="1"/>
</dbReference>
<keyword evidence="2" id="KW-0472">Membrane</keyword>
<dbReference type="InterPro" id="IPR008816">
    <property type="entry name" value="Gly_zipper_2TM_dom"/>
</dbReference>
<feature type="signal peptide" evidence="3">
    <location>
        <begin position="1"/>
        <end position="21"/>
    </location>
</feature>
<dbReference type="PANTHER" id="PTHR35603">
    <property type="match status" value="1"/>
</dbReference>
<comment type="caution">
    <text evidence="5">The sequence shown here is derived from an EMBL/GenBank/DDBJ whole genome shotgun (WGS) entry which is preliminary data.</text>
</comment>
<comment type="subcellular location">
    <subcellularLocation>
        <location evidence="1">Membrane</location>
    </subcellularLocation>
</comment>
<name>A0ABS1WX66_9GAMM</name>
<dbReference type="RefSeq" id="WP_203167576.1">
    <property type="nucleotide sequence ID" value="NZ_JAEVLS010000002.1"/>
</dbReference>
<evidence type="ECO:0000256" key="3">
    <source>
        <dbReference type="SAM" id="SignalP"/>
    </source>
</evidence>
<accession>A0ABS1WX66</accession>
<dbReference type="InterPro" id="IPR051407">
    <property type="entry name" value="Bact_OM_lipoprot/Surf_antigen"/>
</dbReference>
<keyword evidence="3" id="KW-0732">Signal</keyword>
<evidence type="ECO:0000256" key="1">
    <source>
        <dbReference type="ARBA" id="ARBA00004370"/>
    </source>
</evidence>
<evidence type="ECO:0000313" key="6">
    <source>
        <dbReference type="Proteomes" id="UP000661077"/>
    </source>
</evidence>
<evidence type="ECO:0000313" key="5">
    <source>
        <dbReference type="EMBL" id="MBM0105537.1"/>
    </source>
</evidence>
<reference evidence="5 6" key="1">
    <citation type="journal article" date="2021" name="Int. J. Syst. Evol. Microbiol.">
        <title>Steroidobacter gossypii sp. nov., isolated from soil of cotton cropping field.</title>
        <authorList>
            <person name="Huang R."/>
            <person name="Yang S."/>
            <person name="Zhen C."/>
            <person name="Liu W."/>
        </authorList>
    </citation>
    <scope>NUCLEOTIDE SEQUENCE [LARGE SCALE GENOMIC DNA]</scope>
    <source>
        <strain evidence="5 6">S1-65</strain>
    </source>
</reference>
<organism evidence="5 6">
    <name type="scientific">Steroidobacter gossypii</name>
    <dbReference type="NCBI Taxonomy" id="2805490"/>
    <lineage>
        <taxon>Bacteria</taxon>
        <taxon>Pseudomonadati</taxon>
        <taxon>Pseudomonadota</taxon>
        <taxon>Gammaproteobacteria</taxon>
        <taxon>Steroidobacterales</taxon>
        <taxon>Steroidobacteraceae</taxon>
        <taxon>Steroidobacter</taxon>
    </lineage>
</organism>
<evidence type="ECO:0000256" key="2">
    <source>
        <dbReference type="ARBA" id="ARBA00023136"/>
    </source>
</evidence>
<keyword evidence="6" id="KW-1185">Reference proteome</keyword>
<dbReference type="Proteomes" id="UP000661077">
    <property type="component" value="Unassembled WGS sequence"/>
</dbReference>